<dbReference type="PANTHER" id="PTHR43425:SF2">
    <property type="entry name" value="OXYGEN-INSENSITIVE NADPH NITROREDUCTASE"/>
    <property type="match status" value="1"/>
</dbReference>
<gene>
    <name evidence="7" type="ORF">GXW71_25245</name>
</gene>
<dbReference type="InterPro" id="IPR029479">
    <property type="entry name" value="Nitroreductase"/>
</dbReference>
<evidence type="ECO:0000313" key="7">
    <source>
        <dbReference type="EMBL" id="MBR0667686.1"/>
    </source>
</evidence>
<dbReference type="PIRSF" id="PIRSF005426">
    <property type="entry name" value="Frp"/>
    <property type="match status" value="1"/>
</dbReference>
<name>A0ABS5F531_9PROT</name>
<dbReference type="InterPro" id="IPR000415">
    <property type="entry name" value="Nitroreductase-like"/>
</dbReference>
<dbReference type="RefSeq" id="WP_211855465.1">
    <property type="nucleotide sequence ID" value="NZ_JAAGBB010000039.1"/>
</dbReference>
<keyword evidence="2 5" id="KW-0285">Flavoprotein</keyword>
<dbReference type="InterPro" id="IPR016446">
    <property type="entry name" value="Flavin_OxRdtase_Frp"/>
</dbReference>
<comment type="caution">
    <text evidence="7">The sequence shown here is derived from an EMBL/GenBank/DDBJ whole genome shotgun (WGS) entry which is preliminary data.</text>
</comment>
<evidence type="ECO:0000259" key="6">
    <source>
        <dbReference type="Pfam" id="PF00881"/>
    </source>
</evidence>
<dbReference type="Gene3D" id="3.40.109.10">
    <property type="entry name" value="NADH Oxidase"/>
    <property type="match status" value="1"/>
</dbReference>
<dbReference type="Pfam" id="PF00881">
    <property type="entry name" value="Nitroreductase"/>
    <property type="match status" value="1"/>
</dbReference>
<keyword evidence="4 5" id="KW-0560">Oxidoreductase</keyword>
<reference evidence="8" key="1">
    <citation type="journal article" date="2021" name="Syst. Appl. Microbiol.">
        <title>Roseomonas hellenica sp. nov., isolated from roots of wild-growing Alkanna tinctoria.</title>
        <authorList>
            <person name="Rat A."/>
            <person name="Naranjo H.D."/>
            <person name="Lebbe L."/>
            <person name="Cnockaert M."/>
            <person name="Krigas N."/>
            <person name="Grigoriadou K."/>
            <person name="Maloupa E."/>
            <person name="Willems A."/>
        </authorList>
    </citation>
    <scope>NUCLEOTIDE SEQUENCE [LARGE SCALE GENOMIC DNA]</scope>
    <source>
        <strain evidence="8">LMG 31523</strain>
    </source>
</reference>
<dbReference type="PANTHER" id="PTHR43425">
    <property type="entry name" value="OXYGEN-INSENSITIVE NADPH NITROREDUCTASE"/>
    <property type="match status" value="1"/>
</dbReference>
<evidence type="ECO:0000256" key="2">
    <source>
        <dbReference type="ARBA" id="ARBA00022630"/>
    </source>
</evidence>
<evidence type="ECO:0000256" key="3">
    <source>
        <dbReference type="ARBA" id="ARBA00022643"/>
    </source>
</evidence>
<sequence>MDGSNTVADARRRALIARYGADPALPSGPWNAALDLMLAHRSVRGYRPDPVPEGLLETMVAAAQSAATSSNLQTWSVVTVDDMATRQALSEVAFNQKHILQAPLFLVFLADASRNARLAEQEGTELAGQPFMESFLVAALDAAFAAQNAVLTAESLGLSTVYIGAIRNDPVRVAELLGLPPQVMGVFGLCVGYPLPGMEGEVKPRLPQSVVVHRERYSTEGEQAARLEFDKRLSEFSARNGMGPAGWTQRVIQRLGTLKALSGRDRMRAAIEALGFPLR</sequence>
<comment type="similarity">
    <text evidence="1 5">Belongs to the flavin oxidoreductase frp family.</text>
</comment>
<dbReference type="EMBL" id="JAAGBB010000039">
    <property type="protein sequence ID" value="MBR0667686.1"/>
    <property type="molecule type" value="Genomic_DNA"/>
</dbReference>
<organism evidence="7 8">
    <name type="scientific">Plastoroseomonas hellenica</name>
    <dbReference type="NCBI Taxonomy" id="2687306"/>
    <lineage>
        <taxon>Bacteria</taxon>
        <taxon>Pseudomonadati</taxon>
        <taxon>Pseudomonadota</taxon>
        <taxon>Alphaproteobacteria</taxon>
        <taxon>Acetobacterales</taxon>
        <taxon>Acetobacteraceae</taxon>
        <taxon>Plastoroseomonas</taxon>
    </lineage>
</organism>
<dbReference type="Proteomes" id="UP001196870">
    <property type="component" value="Unassembled WGS sequence"/>
</dbReference>
<accession>A0ABS5F531</accession>
<evidence type="ECO:0000256" key="1">
    <source>
        <dbReference type="ARBA" id="ARBA00008366"/>
    </source>
</evidence>
<feature type="domain" description="Nitroreductase" evidence="6">
    <location>
        <begin position="39"/>
        <end position="193"/>
    </location>
</feature>
<evidence type="ECO:0000256" key="5">
    <source>
        <dbReference type="PIRNR" id="PIRNR005426"/>
    </source>
</evidence>
<dbReference type="SUPFAM" id="SSF55469">
    <property type="entry name" value="FMN-dependent nitroreductase-like"/>
    <property type="match status" value="1"/>
</dbReference>
<evidence type="ECO:0000313" key="8">
    <source>
        <dbReference type="Proteomes" id="UP001196870"/>
    </source>
</evidence>
<proteinExistence type="inferred from homology"/>
<keyword evidence="3 5" id="KW-0288">FMN</keyword>
<keyword evidence="8" id="KW-1185">Reference proteome</keyword>
<evidence type="ECO:0000256" key="4">
    <source>
        <dbReference type="ARBA" id="ARBA00023002"/>
    </source>
</evidence>
<protein>
    <submittedName>
        <fullName evidence="7">NADPH-dependent oxidoreductase</fullName>
    </submittedName>
</protein>
<keyword evidence="5" id="KW-0521">NADP</keyword>